<keyword evidence="3" id="KW-1185">Reference proteome</keyword>
<feature type="region of interest" description="Disordered" evidence="1">
    <location>
        <begin position="1"/>
        <end position="38"/>
    </location>
</feature>
<reference evidence="2 3" key="1">
    <citation type="journal article" date="2018" name="Front. Plant Sci.">
        <title>Red Clover (Trifolium pratense) and Zigzag Clover (T. medium) - A Picture of Genomic Similarities and Differences.</title>
        <authorList>
            <person name="Dluhosova J."/>
            <person name="Istvanek J."/>
            <person name="Nedelnik J."/>
            <person name="Repkova J."/>
        </authorList>
    </citation>
    <scope>NUCLEOTIDE SEQUENCE [LARGE SCALE GENOMIC DNA]</scope>
    <source>
        <strain evidence="3">cv. 10/8</strain>
        <tissue evidence="2">Leaf</tissue>
    </source>
</reference>
<evidence type="ECO:0000313" key="2">
    <source>
        <dbReference type="EMBL" id="MCI43047.1"/>
    </source>
</evidence>
<sequence length="38" mass="3756">MTPPTGGVSENVAGSTQAKVDVVAENTEGVKDNVVPGT</sequence>
<accession>A0A392S3U0</accession>
<organism evidence="2 3">
    <name type="scientific">Trifolium medium</name>
    <dbReference type="NCBI Taxonomy" id="97028"/>
    <lineage>
        <taxon>Eukaryota</taxon>
        <taxon>Viridiplantae</taxon>
        <taxon>Streptophyta</taxon>
        <taxon>Embryophyta</taxon>
        <taxon>Tracheophyta</taxon>
        <taxon>Spermatophyta</taxon>
        <taxon>Magnoliopsida</taxon>
        <taxon>eudicotyledons</taxon>
        <taxon>Gunneridae</taxon>
        <taxon>Pentapetalae</taxon>
        <taxon>rosids</taxon>
        <taxon>fabids</taxon>
        <taxon>Fabales</taxon>
        <taxon>Fabaceae</taxon>
        <taxon>Papilionoideae</taxon>
        <taxon>50 kb inversion clade</taxon>
        <taxon>NPAAA clade</taxon>
        <taxon>Hologalegina</taxon>
        <taxon>IRL clade</taxon>
        <taxon>Trifolieae</taxon>
        <taxon>Trifolium</taxon>
    </lineage>
</organism>
<dbReference type="AlphaFoldDB" id="A0A392S3U0"/>
<comment type="caution">
    <text evidence="2">The sequence shown here is derived from an EMBL/GenBank/DDBJ whole genome shotgun (WGS) entry which is preliminary data.</text>
</comment>
<name>A0A392S3U0_9FABA</name>
<evidence type="ECO:0000313" key="3">
    <source>
        <dbReference type="Proteomes" id="UP000265520"/>
    </source>
</evidence>
<evidence type="ECO:0000256" key="1">
    <source>
        <dbReference type="SAM" id="MobiDB-lite"/>
    </source>
</evidence>
<proteinExistence type="predicted"/>
<feature type="non-terminal residue" evidence="2">
    <location>
        <position position="38"/>
    </location>
</feature>
<protein>
    <submittedName>
        <fullName evidence="2">Uncharacterized protein</fullName>
    </submittedName>
</protein>
<dbReference type="Proteomes" id="UP000265520">
    <property type="component" value="Unassembled WGS sequence"/>
</dbReference>
<dbReference type="EMBL" id="LXQA010312344">
    <property type="protein sequence ID" value="MCI43047.1"/>
    <property type="molecule type" value="Genomic_DNA"/>
</dbReference>